<keyword evidence="6 9" id="KW-0378">Hydrolase</keyword>
<dbReference type="AlphaFoldDB" id="A0A521AAM8"/>
<feature type="compositionally biased region" description="Polar residues" evidence="11">
    <location>
        <begin position="183"/>
        <end position="201"/>
    </location>
</feature>
<keyword evidence="13" id="KW-1185">Reference proteome</keyword>
<dbReference type="PANTHER" id="PTHR33695:SF1">
    <property type="entry name" value="LIPOPROTEIN SIGNAL PEPTIDASE"/>
    <property type="match status" value="1"/>
</dbReference>
<evidence type="ECO:0000256" key="6">
    <source>
        <dbReference type="ARBA" id="ARBA00022801"/>
    </source>
</evidence>
<keyword evidence="5 9" id="KW-0064">Aspartyl protease</keyword>
<evidence type="ECO:0000313" key="13">
    <source>
        <dbReference type="Proteomes" id="UP000317593"/>
    </source>
</evidence>
<dbReference type="InterPro" id="IPR001872">
    <property type="entry name" value="Peptidase_A8"/>
</dbReference>
<organism evidence="12 13">
    <name type="scientific">Fodinibius sediminis</name>
    <dbReference type="NCBI Taxonomy" id="1214077"/>
    <lineage>
        <taxon>Bacteria</taxon>
        <taxon>Pseudomonadati</taxon>
        <taxon>Balneolota</taxon>
        <taxon>Balneolia</taxon>
        <taxon>Balneolales</taxon>
        <taxon>Balneolaceae</taxon>
        <taxon>Fodinibius</taxon>
    </lineage>
</organism>
<evidence type="ECO:0000256" key="9">
    <source>
        <dbReference type="HAMAP-Rule" id="MF_00161"/>
    </source>
</evidence>
<dbReference type="Pfam" id="PF01252">
    <property type="entry name" value="Peptidase_A8"/>
    <property type="match status" value="1"/>
</dbReference>
<dbReference type="OrthoDB" id="9810259at2"/>
<evidence type="ECO:0000256" key="5">
    <source>
        <dbReference type="ARBA" id="ARBA00022750"/>
    </source>
</evidence>
<comment type="function">
    <text evidence="9">This protein specifically catalyzes the removal of signal peptides from prolipoproteins.</text>
</comment>
<comment type="caution">
    <text evidence="9">Lacks conserved residue(s) required for the propagation of feature annotation.</text>
</comment>
<dbReference type="PROSITE" id="PS00855">
    <property type="entry name" value="SPASE_II"/>
    <property type="match status" value="1"/>
</dbReference>
<dbReference type="RefSeq" id="WP_142712504.1">
    <property type="nucleotide sequence ID" value="NZ_FXTH01000001.1"/>
</dbReference>
<dbReference type="GO" id="GO:0005886">
    <property type="term" value="C:plasma membrane"/>
    <property type="evidence" value="ECO:0007669"/>
    <property type="project" value="UniProtKB-SubCell"/>
</dbReference>
<accession>A0A521AAM8</accession>
<gene>
    <name evidence="9" type="primary">lspA</name>
    <name evidence="12" type="ORF">SAMN06265218_10112</name>
</gene>
<keyword evidence="4 9" id="KW-0812">Transmembrane</keyword>
<evidence type="ECO:0000256" key="7">
    <source>
        <dbReference type="ARBA" id="ARBA00022989"/>
    </source>
</evidence>
<dbReference type="EC" id="3.4.23.36" evidence="9"/>
<dbReference type="UniPathway" id="UPA00665"/>
<evidence type="ECO:0000256" key="10">
    <source>
        <dbReference type="RuleBase" id="RU004181"/>
    </source>
</evidence>
<dbReference type="GO" id="GO:0006508">
    <property type="term" value="P:proteolysis"/>
    <property type="evidence" value="ECO:0007669"/>
    <property type="project" value="UniProtKB-KW"/>
</dbReference>
<dbReference type="HAMAP" id="MF_00161">
    <property type="entry name" value="LspA"/>
    <property type="match status" value="1"/>
</dbReference>
<dbReference type="PANTHER" id="PTHR33695">
    <property type="entry name" value="LIPOPROTEIN SIGNAL PEPTIDASE"/>
    <property type="match status" value="1"/>
</dbReference>
<feature type="active site" evidence="9">
    <location>
        <position position="128"/>
    </location>
</feature>
<evidence type="ECO:0000313" key="12">
    <source>
        <dbReference type="EMBL" id="SMO31854.1"/>
    </source>
</evidence>
<dbReference type="PRINTS" id="PR00781">
    <property type="entry name" value="LIPOSIGPTASE"/>
</dbReference>
<evidence type="ECO:0000256" key="4">
    <source>
        <dbReference type="ARBA" id="ARBA00022692"/>
    </source>
</evidence>
<feature type="region of interest" description="Disordered" evidence="11">
    <location>
        <begin position="174"/>
        <end position="209"/>
    </location>
</feature>
<protein>
    <recommendedName>
        <fullName evidence="9">Lipoprotein signal peptidase</fullName>
        <ecNumber evidence="9">3.4.23.36</ecNumber>
    </recommendedName>
    <alternativeName>
        <fullName evidence="9">Prolipoprotein signal peptidase</fullName>
    </alternativeName>
    <alternativeName>
        <fullName evidence="9">Signal peptidase II</fullName>
        <shortName evidence="9">SPase II</shortName>
    </alternativeName>
</protein>
<dbReference type="Proteomes" id="UP000317593">
    <property type="component" value="Unassembled WGS sequence"/>
</dbReference>
<dbReference type="GO" id="GO:0004190">
    <property type="term" value="F:aspartic-type endopeptidase activity"/>
    <property type="evidence" value="ECO:0007669"/>
    <property type="project" value="UniProtKB-UniRule"/>
</dbReference>
<evidence type="ECO:0000256" key="8">
    <source>
        <dbReference type="ARBA" id="ARBA00023136"/>
    </source>
</evidence>
<comment type="pathway">
    <text evidence="9">Protein modification; lipoprotein biosynthesis (signal peptide cleavage).</text>
</comment>
<dbReference type="EMBL" id="FXTH01000001">
    <property type="protein sequence ID" value="SMO31854.1"/>
    <property type="molecule type" value="Genomic_DNA"/>
</dbReference>
<proteinExistence type="inferred from homology"/>
<keyword evidence="3 9" id="KW-0645">Protease</keyword>
<sequence>MDSKRIATLSVPIVVVVIIDQLTKHWIRLSPEWHNWEVIPGWLAFHYTQNPGMALGMRWASTEVISMIAIIATLGILGYVVYNRNNANLGYLLCMGLILGGAIGNIIDRLLMAQIEQYGGVLEGHVVDFIHFNLEISGYPVFPYIFNVADIAISVAIISMLLFHKKVMPVEPQSAAEEGLQPESLSSQPTTASRSSEQEVSGSDREQPQ</sequence>
<comment type="similarity">
    <text evidence="1 9 10">Belongs to the peptidase A8 family.</text>
</comment>
<evidence type="ECO:0000256" key="3">
    <source>
        <dbReference type="ARBA" id="ARBA00022670"/>
    </source>
</evidence>
<evidence type="ECO:0000256" key="11">
    <source>
        <dbReference type="SAM" id="MobiDB-lite"/>
    </source>
</evidence>
<keyword evidence="2 9" id="KW-1003">Cell membrane</keyword>
<keyword evidence="8 9" id="KW-0472">Membrane</keyword>
<comment type="subcellular location">
    <subcellularLocation>
        <location evidence="9">Cell membrane</location>
        <topology evidence="9">Multi-pass membrane protein</topology>
    </subcellularLocation>
</comment>
<reference evidence="12 13" key="1">
    <citation type="submission" date="2017-05" db="EMBL/GenBank/DDBJ databases">
        <authorList>
            <person name="Varghese N."/>
            <person name="Submissions S."/>
        </authorList>
    </citation>
    <scope>NUCLEOTIDE SEQUENCE [LARGE SCALE GENOMIC DNA]</scope>
    <source>
        <strain evidence="12 13">DSM 21194</strain>
    </source>
</reference>
<evidence type="ECO:0000256" key="2">
    <source>
        <dbReference type="ARBA" id="ARBA00022475"/>
    </source>
</evidence>
<comment type="catalytic activity">
    <reaction evidence="9">
        <text>Release of signal peptides from bacterial membrane prolipoproteins. Hydrolyzes -Xaa-Yaa-Zaa-|-(S,diacylglyceryl)Cys-, in which Xaa is hydrophobic (preferably Leu), and Yaa (Ala or Ser) and Zaa (Gly or Ala) have small, neutral side chains.</text>
        <dbReference type="EC" id="3.4.23.36"/>
    </reaction>
</comment>
<feature type="transmembrane region" description="Helical" evidence="9">
    <location>
        <begin position="64"/>
        <end position="82"/>
    </location>
</feature>
<feature type="transmembrane region" description="Helical" evidence="9">
    <location>
        <begin position="141"/>
        <end position="163"/>
    </location>
</feature>
<feature type="active site" evidence="9">
    <location>
        <position position="150"/>
    </location>
</feature>
<evidence type="ECO:0000256" key="1">
    <source>
        <dbReference type="ARBA" id="ARBA00006139"/>
    </source>
</evidence>
<feature type="transmembrane region" description="Helical" evidence="9">
    <location>
        <begin position="89"/>
        <end position="107"/>
    </location>
</feature>
<keyword evidence="7 9" id="KW-1133">Transmembrane helix</keyword>
<name>A0A521AAM8_9BACT</name>